<reference evidence="7 8" key="1">
    <citation type="submission" date="2018-07" db="EMBL/GenBank/DDBJ databases">
        <title>Leeuwenhoekiella genomics.</title>
        <authorList>
            <person name="Tahon G."/>
            <person name="Willems A."/>
        </authorList>
    </citation>
    <scope>NUCLEOTIDE SEQUENCE [LARGE SCALE GENOMIC DNA]</scope>
    <source>
        <strain evidence="7 8">LMG 29608</strain>
    </source>
</reference>
<feature type="transmembrane region" description="Helical" evidence="5">
    <location>
        <begin position="231"/>
        <end position="250"/>
    </location>
</feature>
<feature type="domain" description="O-antigen ligase-related" evidence="6">
    <location>
        <begin position="194"/>
        <end position="350"/>
    </location>
</feature>
<dbReference type="AlphaFoldDB" id="A0A4Q0NTW6"/>
<organism evidence="7 8">
    <name type="scientific">Leeuwenhoekiella polynyae</name>
    <dbReference type="NCBI Taxonomy" id="1550906"/>
    <lineage>
        <taxon>Bacteria</taxon>
        <taxon>Pseudomonadati</taxon>
        <taxon>Bacteroidota</taxon>
        <taxon>Flavobacteriia</taxon>
        <taxon>Flavobacteriales</taxon>
        <taxon>Flavobacteriaceae</taxon>
        <taxon>Leeuwenhoekiella</taxon>
    </lineage>
</organism>
<gene>
    <name evidence="7" type="ORF">DSM02_3456</name>
</gene>
<evidence type="ECO:0000256" key="5">
    <source>
        <dbReference type="SAM" id="Phobius"/>
    </source>
</evidence>
<accession>A0A4Q0NTW6</accession>
<evidence type="ECO:0000256" key="4">
    <source>
        <dbReference type="ARBA" id="ARBA00023136"/>
    </source>
</evidence>
<feature type="transmembrane region" description="Helical" evidence="5">
    <location>
        <begin position="163"/>
        <end position="181"/>
    </location>
</feature>
<evidence type="ECO:0000313" key="8">
    <source>
        <dbReference type="Proteomes" id="UP000289859"/>
    </source>
</evidence>
<evidence type="ECO:0000313" key="7">
    <source>
        <dbReference type="EMBL" id="RXG14686.1"/>
    </source>
</evidence>
<dbReference type="Pfam" id="PF04932">
    <property type="entry name" value="Wzy_C"/>
    <property type="match status" value="1"/>
</dbReference>
<feature type="transmembrane region" description="Helical" evidence="5">
    <location>
        <begin position="54"/>
        <end position="78"/>
    </location>
</feature>
<feature type="transmembrane region" description="Helical" evidence="5">
    <location>
        <begin position="21"/>
        <end position="42"/>
    </location>
</feature>
<dbReference type="GO" id="GO:0016020">
    <property type="term" value="C:membrane"/>
    <property type="evidence" value="ECO:0007669"/>
    <property type="project" value="UniProtKB-SubCell"/>
</dbReference>
<feature type="transmembrane region" description="Helical" evidence="5">
    <location>
        <begin position="337"/>
        <end position="357"/>
    </location>
</feature>
<dbReference type="EMBL" id="QOVK01000022">
    <property type="protein sequence ID" value="RXG14686.1"/>
    <property type="molecule type" value="Genomic_DNA"/>
</dbReference>
<keyword evidence="4 5" id="KW-0472">Membrane</keyword>
<feature type="transmembrane region" description="Helical" evidence="5">
    <location>
        <begin position="193"/>
        <end position="219"/>
    </location>
</feature>
<evidence type="ECO:0000259" key="6">
    <source>
        <dbReference type="Pfam" id="PF04932"/>
    </source>
</evidence>
<proteinExistence type="predicted"/>
<dbReference type="OrthoDB" id="6501936at2"/>
<comment type="subcellular location">
    <subcellularLocation>
        <location evidence="1">Membrane</location>
        <topology evidence="1">Multi-pass membrane protein</topology>
    </subcellularLocation>
</comment>
<sequence length="416" mass="48178">MKLQHYILAFAIASSMQLTDFKLGLVKVGDLFSVVLIFYYFLNIGRKHFYKPYIQLFKLFVFYFISSIIVMIWVKIYLPSSDLSILRQPGWISISRLIQLLGCVCFGLIIHDILVTNSKRFNDKFLKQIDQFVFLFFCFFILMYVLSFIGVDSPFVYGGGRLRGGYVEGGPFGLFVVFYFIVRNFLFGRNLKWLVLVIILIAATQSKASVLFFIVALILQQLYKQKISIPKVIGTLSVLLLFTVIINSYFDFVDRIEGYISDYNEIELQIAKRPDDANLIMGRIAATVIAPKMIEDNFLLGVGLGNYSLTRNNPNYLGVLPSVKEWDLTGLGGITNLLIETGVIGIFLFFRILYILYRKTKYKVLKYLILIFIIVQFFGVQTYFQYIWYLFGIITAIFYCKERYLEEPLTMNLTIK</sequence>
<comment type="caution">
    <text evidence="7">The sequence shown here is derived from an EMBL/GenBank/DDBJ whole genome shotgun (WGS) entry which is preliminary data.</text>
</comment>
<dbReference type="RefSeq" id="WP_128766723.1">
    <property type="nucleotide sequence ID" value="NZ_JBHUOO010000018.1"/>
</dbReference>
<dbReference type="InterPro" id="IPR007016">
    <property type="entry name" value="O-antigen_ligase-rel_domated"/>
</dbReference>
<keyword evidence="8" id="KW-1185">Reference proteome</keyword>
<dbReference type="Proteomes" id="UP000289859">
    <property type="component" value="Unassembled WGS sequence"/>
</dbReference>
<evidence type="ECO:0000256" key="3">
    <source>
        <dbReference type="ARBA" id="ARBA00022989"/>
    </source>
</evidence>
<feature type="transmembrane region" description="Helical" evidence="5">
    <location>
        <begin position="90"/>
        <end position="111"/>
    </location>
</feature>
<protein>
    <recommendedName>
        <fullName evidence="6">O-antigen ligase-related domain-containing protein</fullName>
    </recommendedName>
</protein>
<keyword evidence="2 5" id="KW-0812">Transmembrane</keyword>
<evidence type="ECO:0000256" key="2">
    <source>
        <dbReference type="ARBA" id="ARBA00022692"/>
    </source>
</evidence>
<feature type="transmembrane region" description="Helical" evidence="5">
    <location>
        <begin position="131"/>
        <end position="151"/>
    </location>
</feature>
<keyword evidence="3 5" id="KW-1133">Transmembrane helix</keyword>
<feature type="transmembrane region" description="Helical" evidence="5">
    <location>
        <begin position="364"/>
        <end position="380"/>
    </location>
</feature>
<name>A0A4Q0NTW6_9FLAO</name>
<evidence type="ECO:0000256" key="1">
    <source>
        <dbReference type="ARBA" id="ARBA00004141"/>
    </source>
</evidence>